<dbReference type="AlphaFoldDB" id="A0A8X6YGP1"/>
<evidence type="ECO:0000256" key="5">
    <source>
        <dbReference type="ARBA" id="ARBA00023157"/>
    </source>
</evidence>
<dbReference type="PROSITE" id="PS00262">
    <property type="entry name" value="INSULIN"/>
    <property type="match status" value="2"/>
</dbReference>
<comment type="similarity">
    <text evidence="1 6">Belongs to the insulin family.</text>
</comment>
<name>A0A8X6YGP1_9ARAC</name>
<feature type="domain" description="Insulin-like" evidence="7">
    <location>
        <begin position="150"/>
        <end position="240"/>
    </location>
</feature>
<organism evidence="8 9">
    <name type="scientific">Trichonephila inaurata madagascariensis</name>
    <dbReference type="NCBI Taxonomy" id="2747483"/>
    <lineage>
        <taxon>Eukaryota</taxon>
        <taxon>Metazoa</taxon>
        <taxon>Ecdysozoa</taxon>
        <taxon>Arthropoda</taxon>
        <taxon>Chelicerata</taxon>
        <taxon>Arachnida</taxon>
        <taxon>Araneae</taxon>
        <taxon>Araneomorphae</taxon>
        <taxon>Entelegynae</taxon>
        <taxon>Araneoidea</taxon>
        <taxon>Nephilidae</taxon>
        <taxon>Trichonephila</taxon>
        <taxon>Trichonephila inaurata</taxon>
    </lineage>
</organism>
<evidence type="ECO:0000256" key="3">
    <source>
        <dbReference type="ARBA" id="ARBA00022685"/>
    </source>
</evidence>
<dbReference type="GO" id="GO:0005576">
    <property type="term" value="C:extracellular region"/>
    <property type="evidence" value="ECO:0007669"/>
    <property type="project" value="UniProtKB-SubCell"/>
</dbReference>
<dbReference type="Proteomes" id="UP000886998">
    <property type="component" value="Unassembled WGS sequence"/>
</dbReference>
<dbReference type="PANTHER" id="PTHR13647">
    <property type="entry name" value="INSULIN-LIKE PEPTIDE 2-RELATED"/>
    <property type="match status" value="1"/>
</dbReference>
<proteinExistence type="inferred from homology"/>
<dbReference type="SMART" id="SM00078">
    <property type="entry name" value="IlGF"/>
    <property type="match status" value="2"/>
</dbReference>
<keyword evidence="5" id="KW-1015">Disulfide bond</keyword>
<evidence type="ECO:0000256" key="2">
    <source>
        <dbReference type="ARBA" id="ARBA00011207"/>
    </source>
</evidence>
<evidence type="ECO:0000259" key="7">
    <source>
        <dbReference type="SMART" id="SM00078"/>
    </source>
</evidence>
<dbReference type="InterPro" id="IPR016179">
    <property type="entry name" value="Insulin-like"/>
</dbReference>
<dbReference type="InterPro" id="IPR022352">
    <property type="entry name" value="Ins/IGF/rlx"/>
</dbReference>
<evidence type="ECO:0000256" key="6">
    <source>
        <dbReference type="RuleBase" id="RU000406"/>
    </source>
</evidence>
<evidence type="ECO:0000256" key="4">
    <source>
        <dbReference type="ARBA" id="ARBA00022729"/>
    </source>
</evidence>
<comment type="subunit">
    <text evidence="2">Heterodimer of a B chain and an A chain linked by two disulfide bonds.</text>
</comment>
<keyword evidence="6" id="KW-0964">Secreted</keyword>
<comment type="caution">
    <text evidence="8">The sequence shown here is derived from an EMBL/GenBank/DDBJ whole genome shotgun (WGS) entry which is preliminary data.</text>
</comment>
<dbReference type="PRINTS" id="PR00276">
    <property type="entry name" value="INSULINFAMLY"/>
</dbReference>
<dbReference type="PANTHER" id="PTHR13647:SF4">
    <property type="entry name" value="INSULIN-LIKE PEPTIDE 1-RELATED"/>
    <property type="match status" value="1"/>
</dbReference>
<gene>
    <name evidence="8" type="primary">NCL1_09705</name>
    <name evidence="8" type="ORF">TNIN_304061</name>
</gene>
<keyword evidence="3" id="KW-0165">Cleavage on pair of basic residues</keyword>
<sequence length="324" mass="35679">MVVNSFIRVEDSCHGSITKDLLLQGIRLCGRRLADFLNSVCRHYGGFRAPTSKRTVIGGTGNQNSFVTKLHSLQGPLGLPVEKSPEKKQLSAVHQSGIVNECCRKQCTLSTLVSYCSVGENIDQERLAEIESMLTSNSQTSKSEEIGKGIRLCGKRLADLLHFMCRHFGGFYAPQWKRSAMGGHGNQNPFITELHSLRAALGFRIKKSPEKRQFAAVPQSGIVNECCRQQCTLTTMVSYCAVGELTGEERLAEVVSLFSSSSDILQDDFGKDIKVGVGEEPAQARHTYIPMNLVPTPPTIPFLGTTNRNRPVFVVLPQVHEKAK</sequence>
<protein>
    <submittedName>
        <fullName evidence="8">IlGF domain-containing protein</fullName>
    </submittedName>
</protein>
<accession>A0A8X6YGP1</accession>
<dbReference type="EMBL" id="BMAV01018320">
    <property type="protein sequence ID" value="GFY70545.1"/>
    <property type="molecule type" value="Genomic_DNA"/>
</dbReference>
<dbReference type="GO" id="GO:0005179">
    <property type="term" value="F:hormone activity"/>
    <property type="evidence" value="ECO:0007669"/>
    <property type="project" value="InterPro"/>
</dbReference>
<comment type="subcellular location">
    <subcellularLocation>
        <location evidence="6">Secreted</location>
    </subcellularLocation>
</comment>
<reference evidence="8" key="1">
    <citation type="submission" date="2020-08" db="EMBL/GenBank/DDBJ databases">
        <title>Multicomponent nature underlies the extraordinary mechanical properties of spider dragline silk.</title>
        <authorList>
            <person name="Kono N."/>
            <person name="Nakamura H."/>
            <person name="Mori M."/>
            <person name="Yoshida Y."/>
            <person name="Ohtoshi R."/>
            <person name="Malay A.D."/>
            <person name="Moran D.A.P."/>
            <person name="Tomita M."/>
            <person name="Numata K."/>
            <person name="Arakawa K."/>
        </authorList>
    </citation>
    <scope>NUCLEOTIDE SEQUENCE</scope>
</reference>
<dbReference type="OrthoDB" id="6139049at2759"/>
<dbReference type="InterPro" id="IPR022353">
    <property type="entry name" value="Insulin_CS"/>
</dbReference>
<evidence type="ECO:0000313" key="8">
    <source>
        <dbReference type="EMBL" id="GFY70545.1"/>
    </source>
</evidence>
<dbReference type="Pfam" id="PF00049">
    <property type="entry name" value="Insulin"/>
    <property type="match status" value="2"/>
</dbReference>
<keyword evidence="9" id="KW-1185">Reference proteome</keyword>
<evidence type="ECO:0000256" key="1">
    <source>
        <dbReference type="ARBA" id="ARBA00009034"/>
    </source>
</evidence>
<dbReference type="SUPFAM" id="SSF56994">
    <property type="entry name" value="Insulin-like"/>
    <property type="match status" value="2"/>
</dbReference>
<evidence type="ECO:0000313" key="9">
    <source>
        <dbReference type="Proteomes" id="UP000886998"/>
    </source>
</evidence>
<keyword evidence="4" id="KW-0732">Signal</keyword>
<dbReference type="Gene3D" id="1.10.100.10">
    <property type="entry name" value="Insulin-like"/>
    <property type="match status" value="2"/>
</dbReference>
<dbReference type="InterPro" id="IPR036438">
    <property type="entry name" value="Insulin-like_sf"/>
</dbReference>
<feature type="domain" description="Insulin-like" evidence="7">
    <location>
        <begin position="26"/>
        <end position="116"/>
    </location>
</feature>